<evidence type="ECO:0000256" key="5">
    <source>
        <dbReference type="ARBA" id="ARBA00022705"/>
    </source>
</evidence>
<feature type="domain" description="DNA methylase N-4/N-6" evidence="8">
    <location>
        <begin position="26"/>
        <end position="246"/>
    </location>
</feature>
<gene>
    <name evidence="10" type="ORF">COT93_00735</name>
</gene>
<dbReference type="GO" id="GO:0009007">
    <property type="term" value="F:site-specific DNA-methyltransferase (adenine-specific) activity"/>
    <property type="evidence" value="ECO:0007669"/>
    <property type="project" value="TreeGrafter"/>
</dbReference>
<proteinExistence type="inferred from homology"/>
<dbReference type="GO" id="GO:0003677">
    <property type="term" value="F:DNA binding"/>
    <property type="evidence" value="ECO:0007669"/>
    <property type="project" value="UniProtKB-KW"/>
</dbReference>
<organism evidence="10 11">
    <name type="scientific">Candidatus Falkowbacteria bacterium CG10_big_fil_rev_8_21_14_0_10_37_18</name>
    <dbReference type="NCBI Taxonomy" id="1974562"/>
    <lineage>
        <taxon>Bacteria</taxon>
        <taxon>Candidatus Falkowiibacteriota</taxon>
    </lineage>
</organism>
<evidence type="ECO:0000259" key="8">
    <source>
        <dbReference type="Pfam" id="PF01555"/>
    </source>
</evidence>
<dbReference type="GO" id="GO:0005737">
    <property type="term" value="C:cytoplasm"/>
    <property type="evidence" value="ECO:0007669"/>
    <property type="project" value="TreeGrafter"/>
</dbReference>
<dbReference type="CDD" id="cd02440">
    <property type="entry name" value="AdoMet_MTases"/>
    <property type="match status" value="1"/>
</dbReference>
<evidence type="ECO:0000256" key="4">
    <source>
        <dbReference type="ARBA" id="ARBA00022691"/>
    </source>
</evidence>
<dbReference type="GO" id="GO:0006260">
    <property type="term" value="P:DNA replication"/>
    <property type="evidence" value="ECO:0007669"/>
    <property type="project" value="UniProtKB-KW"/>
</dbReference>
<dbReference type="InterPro" id="IPR001091">
    <property type="entry name" value="RM_Methyltransferase"/>
</dbReference>
<evidence type="ECO:0000313" key="11">
    <source>
        <dbReference type="Proteomes" id="UP000229972"/>
    </source>
</evidence>
<dbReference type="AlphaFoldDB" id="A0A2H0VBU5"/>
<keyword evidence="2 10" id="KW-0489">Methyltransferase</keyword>
<dbReference type="EC" id="2.1.1.-" evidence="7"/>
<dbReference type="PROSITE" id="PS00092">
    <property type="entry name" value="N6_MTASE"/>
    <property type="match status" value="1"/>
</dbReference>
<dbReference type="PRINTS" id="PR00508">
    <property type="entry name" value="S21N4MTFRASE"/>
</dbReference>
<keyword evidence="3 10" id="KW-0808">Transferase</keyword>
<evidence type="ECO:0000259" key="9">
    <source>
        <dbReference type="Pfam" id="PF18755"/>
    </source>
</evidence>
<evidence type="ECO:0000313" key="10">
    <source>
        <dbReference type="EMBL" id="PIR95760.1"/>
    </source>
</evidence>
<dbReference type="GO" id="GO:0008170">
    <property type="term" value="F:N-methyltransferase activity"/>
    <property type="evidence" value="ECO:0007669"/>
    <property type="project" value="InterPro"/>
</dbReference>
<evidence type="ECO:0000256" key="7">
    <source>
        <dbReference type="RuleBase" id="RU362026"/>
    </source>
</evidence>
<evidence type="ECO:0000256" key="2">
    <source>
        <dbReference type="ARBA" id="ARBA00022603"/>
    </source>
</evidence>
<comment type="caution">
    <text evidence="10">The sequence shown here is derived from an EMBL/GenBank/DDBJ whole genome shotgun (WGS) entry which is preliminary data.</text>
</comment>
<sequence>MDKQFLNKIIQGDCIETLKKLPENSVDLIFADPPYNLQLQGELYRPNQTKVSAVNDQWDKFASFDEYDAFTYNWLKECRRVLKKDGSIWVIGSYHNIFRVGRIMQDLGFWILNDVIWIKTNPMPNFKGTRFNNAQETLIWASQNPKSKYTFHYKSMKAFNDDKQMRSDWYIPICNGGERIKVNGEKAHSTQKPEALLFRVIISTSNVDEVVLDPFMGSGTTGAVSKKLGRNFVGIERELFYIEVANQRIKKIKPVSEDLLSYPIEEKKPKVPFGSLIESGYIAIGDFLYSNDNAHKARILADATLTWNDKVGSIHKISAEILGKAANNGWTFWYTKGPKNNLILIDNIRNEYINKYLV</sequence>
<dbReference type="Pfam" id="PF18755">
    <property type="entry name" value="RAMA"/>
    <property type="match status" value="1"/>
</dbReference>
<keyword evidence="5" id="KW-0235">DNA replication</keyword>
<dbReference type="PANTHER" id="PTHR13370:SF3">
    <property type="entry name" value="TRNA (GUANINE(10)-N2)-METHYLTRANSFERASE HOMOLOG"/>
    <property type="match status" value="1"/>
</dbReference>
<evidence type="ECO:0000256" key="6">
    <source>
        <dbReference type="ARBA" id="ARBA00023125"/>
    </source>
</evidence>
<keyword evidence="4" id="KW-0949">S-adenosyl-L-methionine</keyword>
<name>A0A2H0VBU5_9BACT</name>
<dbReference type="Gene3D" id="3.40.50.150">
    <property type="entry name" value="Vaccinia Virus protein VP39"/>
    <property type="match status" value="1"/>
</dbReference>
<dbReference type="Proteomes" id="UP000229972">
    <property type="component" value="Unassembled WGS sequence"/>
</dbReference>
<dbReference type="PANTHER" id="PTHR13370">
    <property type="entry name" value="RNA METHYLASE-RELATED"/>
    <property type="match status" value="1"/>
</dbReference>
<dbReference type="InterPro" id="IPR002941">
    <property type="entry name" value="DNA_methylase_N4/N6"/>
</dbReference>
<dbReference type="InterPro" id="IPR029063">
    <property type="entry name" value="SAM-dependent_MTases_sf"/>
</dbReference>
<dbReference type="SUPFAM" id="SSF53335">
    <property type="entry name" value="S-adenosyl-L-methionine-dependent methyltransferases"/>
    <property type="match status" value="1"/>
</dbReference>
<feature type="domain" description="RAMA" evidence="9">
    <location>
        <begin position="264"/>
        <end position="355"/>
    </location>
</feature>
<reference evidence="11" key="1">
    <citation type="submission" date="2017-09" db="EMBL/GenBank/DDBJ databases">
        <title>Depth-based differentiation of microbial function through sediment-hosted aquifers and enrichment of novel symbionts in the deep terrestrial subsurface.</title>
        <authorList>
            <person name="Probst A.J."/>
            <person name="Ladd B."/>
            <person name="Jarett J.K."/>
            <person name="Geller-Mcgrath D.E."/>
            <person name="Sieber C.M.K."/>
            <person name="Emerson J.B."/>
            <person name="Anantharaman K."/>
            <person name="Thomas B.C."/>
            <person name="Malmstrom R."/>
            <person name="Stieglmeier M."/>
            <person name="Klingl A."/>
            <person name="Woyke T."/>
            <person name="Ryan C.M."/>
            <person name="Banfield J.F."/>
        </authorList>
    </citation>
    <scope>NUCLEOTIDE SEQUENCE [LARGE SCALE GENOMIC DNA]</scope>
</reference>
<dbReference type="InterPro" id="IPR040843">
    <property type="entry name" value="RAMA"/>
</dbReference>
<dbReference type="GO" id="GO:0032259">
    <property type="term" value="P:methylation"/>
    <property type="evidence" value="ECO:0007669"/>
    <property type="project" value="UniProtKB-KW"/>
</dbReference>
<protein>
    <recommendedName>
        <fullName evidence="7">Methyltransferase</fullName>
        <ecNumber evidence="7">2.1.1.-</ecNumber>
    </recommendedName>
</protein>
<evidence type="ECO:0000256" key="3">
    <source>
        <dbReference type="ARBA" id="ARBA00022679"/>
    </source>
</evidence>
<dbReference type="InterPro" id="IPR002052">
    <property type="entry name" value="DNA_methylase_N6_adenine_CS"/>
</dbReference>
<dbReference type="EMBL" id="PFAL01000009">
    <property type="protein sequence ID" value="PIR95760.1"/>
    <property type="molecule type" value="Genomic_DNA"/>
</dbReference>
<keyword evidence="6" id="KW-0238">DNA-binding</keyword>
<dbReference type="Pfam" id="PF01555">
    <property type="entry name" value="N6_N4_Mtase"/>
    <property type="match status" value="1"/>
</dbReference>
<accession>A0A2H0VBU5</accession>
<evidence type="ECO:0000256" key="1">
    <source>
        <dbReference type="ARBA" id="ARBA00006594"/>
    </source>
</evidence>
<comment type="similarity">
    <text evidence="1 7">Belongs to the N(4)/N(6)-methyltransferase family.</text>
</comment>